<name>A0A8B8I0T9_VANTA</name>
<dbReference type="InterPro" id="IPR000073">
    <property type="entry name" value="AB_hydrolase_1"/>
</dbReference>
<dbReference type="RefSeq" id="XP_026490704.2">
    <property type="nucleotide sequence ID" value="XM_026634919.2"/>
</dbReference>
<dbReference type="Pfam" id="PF00561">
    <property type="entry name" value="Abhydrolase_1"/>
    <property type="match status" value="1"/>
</dbReference>
<dbReference type="AlphaFoldDB" id="A0A8B8I0T9"/>
<keyword evidence="2" id="KW-0378">Hydrolase</keyword>
<dbReference type="PANTHER" id="PTHR43798">
    <property type="entry name" value="MONOACYLGLYCEROL LIPASE"/>
    <property type="match status" value="1"/>
</dbReference>
<evidence type="ECO:0000313" key="4">
    <source>
        <dbReference type="Proteomes" id="UP001652626"/>
    </source>
</evidence>
<accession>A0A8B8I0T9</accession>
<organism evidence="4 5">
    <name type="scientific">Vanessa tameamea</name>
    <name type="common">Kamehameha butterfly</name>
    <dbReference type="NCBI Taxonomy" id="334116"/>
    <lineage>
        <taxon>Eukaryota</taxon>
        <taxon>Metazoa</taxon>
        <taxon>Ecdysozoa</taxon>
        <taxon>Arthropoda</taxon>
        <taxon>Hexapoda</taxon>
        <taxon>Insecta</taxon>
        <taxon>Pterygota</taxon>
        <taxon>Neoptera</taxon>
        <taxon>Endopterygota</taxon>
        <taxon>Lepidoptera</taxon>
        <taxon>Glossata</taxon>
        <taxon>Ditrysia</taxon>
        <taxon>Papilionoidea</taxon>
        <taxon>Nymphalidae</taxon>
        <taxon>Nymphalinae</taxon>
        <taxon>Vanessa</taxon>
    </lineage>
</organism>
<dbReference type="GeneID" id="113396854"/>
<evidence type="ECO:0000259" key="3">
    <source>
        <dbReference type="Pfam" id="PF00561"/>
    </source>
</evidence>
<dbReference type="InterPro" id="IPR029058">
    <property type="entry name" value="AB_hydrolase_fold"/>
</dbReference>
<dbReference type="GO" id="GO:0016020">
    <property type="term" value="C:membrane"/>
    <property type="evidence" value="ECO:0007669"/>
    <property type="project" value="TreeGrafter"/>
</dbReference>
<feature type="domain" description="AB hydrolase-1" evidence="3">
    <location>
        <begin position="28"/>
        <end position="149"/>
    </location>
</feature>
<dbReference type="PANTHER" id="PTHR43798:SF14">
    <property type="entry name" value="SERINE HYDROLASE-LIKE PROTEIN DDB_G0286239"/>
    <property type="match status" value="1"/>
</dbReference>
<evidence type="ECO:0000256" key="1">
    <source>
        <dbReference type="ARBA" id="ARBA00008645"/>
    </source>
</evidence>
<dbReference type="SUPFAM" id="SSF53474">
    <property type="entry name" value="alpha/beta-Hydrolases"/>
    <property type="match status" value="1"/>
</dbReference>
<dbReference type="Proteomes" id="UP001652626">
    <property type="component" value="Chromosome 29"/>
</dbReference>
<reference evidence="5" key="1">
    <citation type="submission" date="2025-08" db="UniProtKB">
        <authorList>
            <consortium name="RefSeq"/>
        </authorList>
    </citation>
    <scope>IDENTIFICATION</scope>
    <source>
        <tissue evidence="5">Whole body</tissue>
    </source>
</reference>
<dbReference type="InterPro" id="IPR050266">
    <property type="entry name" value="AB_hydrolase_sf"/>
</dbReference>
<dbReference type="OrthoDB" id="6431331at2759"/>
<evidence type="ECO:0000313" key="5">
    <source>
        <dbReference type="RefSeq" id="XP_026490704.2"/>
    </source>
</evidence>
<protein>
    <submittedName>
        <fullName evidence="5">Serine hydrolase-like protein 2</fullName>
    </submittedName>
</protein>
<dbReference type="Gene3D" id="3.40.50.1820">
    <property type="entry name" value="alpha/beta hydrolase"/>
    <property type="match status" value="1"/>
</dbReference>
<keyword evidence="4" id="KW-1185">Reference proteome</keyword>
<evidence type="ECO:0000256" key="2">
    <source>
        <dbReference type="ARBA" id="ARBA00022801"/>
    </source>
</evidence>
<dbReference type="GO" id="GO:0016787">
    <property type="term" value="F:hydrolase activity"/>
    <property type="evidence" value="ECO:0007669"/>
    <property type="project" value="UniProtKB-KW"/>
</dbReference>
<proteinExistence type="inferred from homology"/>
<sequence length="306" mass="35013">MTLLEKEWFIQAPWGRLSIVAWGDCYDPPVLVCPGSKDTVISFRPLIEMLPKNFYYIGFDLPGSGKSDHMPRGLMISMYDLLYSIQVVVKHFRWESFIYLAHSMGCTLGKLYDLSYPGKISKAIDLDPLTLGVVVPVEEFPKWYEYTFIKYFNDYKKFNMPREETPTYDREMIVSKLMKRRGISKELAGEIISRLSEPVGNGLIRYTFDERVNFPMHSPFPPEQLLKLLNSLKTPTLTIITDGSINLGHFAKTPFLLNESSLSDNYRVKLVTGNHDVHIAEPEKVASFVGQFLLHGLEGLDNKAKL</sequence>
<dbReference type="OMA" id="EWFIQAP"/>
<gene>
    <name evidence="5" type="primary">LOC113396854</name>
</gene>
<comment type="similarity">
    <text evidence="1">Belongs to the AB hydrolase superfamily.</text>
</comment>